<feature type="signal peptide" evidence="1">
    <location>
        <begin position="1"/>
        <end position="25"/>
    </location>
</feature>
<evidence type="ECO:0000313" key="2">
    <source>
        <dbReference type="EMBL" id="TMU56493.1"/>
    </source>
</evidence>
<keyword evidence="1" id="KW-0732">Signal</keyword>
<dbReference type="Proteomes" id="UP000751614">
    <property type="component" value="Unassembled WGS sequence"/>
</dbReference>
<comment type="caution">
    <text evidence="2">The sequence shown here is derived from an EMBL/GenBank/DDBJ whole genome shotgun (WGS) entry which is preliminary data.</text>
</comment>
<keyword evidence="3" id="KW-1185">Reference proteome</keyword>
<dbReference type="InterPro" id="IPR011051">
    <property type="entry name" value="RmlC_Cupin_sf"/>
</dbReference>
<name>A0ABY2WNB6_9FLAO</name>
<dbReference type="CDD" id="cd02208">
    <property type="entry name" value="cupin_RmlC-like"/>
    <property type="match status" value="1"/>
</dbReference>
<gene>
    <name evidence="2" type="ORF">FGG15_02840</name>
</gene>
<sequence>MKNQCESKQLFYALCLLLTAFSSYAQNDVKWHVYEMDKLSSNESVVYVDTPTISGETYVTNSASTLQASKSDRMLFVVEGMCTATVKSETMDLKTGDVVFLKADDTIKFSGSLKTMLWTSKSTKTNHRDKTGKFSKEEIEAERDASENVWNSFIDTSTMVAGLYMLPKSLNGDNTLTHIFDEINYVVNGSAKFKMNNTIVDVRPGSIMWVKRGVGHYFYDLSDDFDVFILFETINMDHDH</sequence>
<reference evidence="2 3" key="1">
    <citation type="submission" date="2019-05" db="EMBL/GenBank/DDBJ databases">
        <title>Flagellimonas sp. AsT0115, sp. nov., isolated from a marine red algae, Asparagopsis taxiformis.</title>
        <authorList>
            <person name="Kim J."/>
            <person name="Jeong S.E."/>
            <person name="Jeon C.O."/>
        </authorList>
    </citation>
    <scope>NUCLEOTIDE SEQUENCE [LARGE SCALE GENOMIC DNA]</scope>
    <source>
        <strain evidence="2 3">AsT0115</strain>
    </source>
</reference>
<dbReference type="RefSeq" id="WP_138833002.1">
    <property type="nucleotide sequence ID" value="NZ_VCNI01000001.1"/>
</dbReference>
<evidence type="ECO:0008006" key="4">
    <source>
        <dbReference type="Google" id="ProtNLM"/>
    </source>
</evidence>
<dbReference type="EMBL" id="VCNI01000001">
    <property type="protein sequence ID" value="TMU56493.1"/>
    <property type="molecule type" value="Genomic_DNA"/>
</dbReference>
<dbReference type="InterPro" id="IPR014710">
    <property type="entry name" value="RmlC-like_jellyroll"/>
</dbReference>
<accession>A0ABY2WNB6</accession>
<proteinExistence type="predicted"/>
<dbReference type="Gene3D" id="2.60.120.10">
    <property type="entry name" value="Jelly Rolls"/>
    <property type="match status" value="2"/>
</dbReference>
<dbReference type="SUPFAM" id="SSF51182">
    <property type="entry name" value="RmlC-like cupins"/>
    <property type="match status" value="1"/>
</dbReference>
<organism evidence="2 3">
    <name type="scientific">Flagellimonas algicola</name>
    <dbReference type="NCBI Taxonomy" id="2583815"/>
    <lineage>
        <taxon>Bacteria</taxon>
        <taxon>Pseudomonadati</taxon>
        <taxon>Bacteroidota</taxon>
        <taxon>Flavobacteriia</taxon>
        <taxon>Flavobacteriales</taxon>
        <taxon>Flavobacteriaceae</taxon>
        <taxon>Flagellimonas</taxon>
    </lineage>
</organism>
<feature type="chain" id="PRO_5046131867" description="Cupin domain-containing protein" evidence="1">
    <location>
        <begin position="26"/>
        <end position="240"/>
    </location>
</feature>
<evidence type="ECO:0000313" key="3">
    <source>
        <dbReference type="Proteomes" id="UP000751614"/>
    </source>
</evidence>
<protein>
    <recommendedName>
        <fullName evidence="4">Cupin domain-containing protein</fullName>
    </recommendedName>
</protein>
<evidence type="ECO:0000256" key="1">
    <source>
        <dbReference type="SAM" id="SignalP"/>
    </source>
</evidence>